<gene>
    <name evidence="2" type="ORF">H2200_006251</name>
</gene>
<proteinExistence type="predicted"/>
<organism evidence="2 3">
    <name type="scientific">Cladophialophora chaetospira</name>
    <dbReference type="NCBI Taxonomy" id="386627"/>
    <lineage>
        <taxon>Eukaryota</taxon>
        <taxon>Fungi</taxon>
        <taxon>Dikarya</taxon>
        <taxon>Ascomycota</taxon>
        <taxon>Pezizomycotina</taxon>
        <taxon>Eurotiomycetes</taxon>
        <taxon>Chaetothyriomycetidae</taxon>
        <taxon>Chaetothyriales</taxon>
        <taxon>Herpotrichiellaceae</taxon>
        <taxon>Cladophialophora</taxon>
    </lineage>
</organism>
<evidence type="ECO:0000313" key="2">
    <source>
        <dbReference type="EMBL" id="KAJ9609922.1"/>
    </source>
</evidence>
<dbReference type="Proteomes" id="UP001172673">
    <property type="component" value="Unassembled WGS sequence"/>
</dbReference>
<feature type="compositionally biased region" description="Basic and acidic residues" evidence="1">
    <location>
        <begin position="189"/>
        <end position="200"/>
    </location>
</feature>
<feature type="region of interest" description="Disordered" evidence="1">
    <location>
        <begin position="187"/>
        <end position="331"/>
    </location>
</feature>
<keyword evidence="3" id="KW-1185">Reference proteome</keyword>
<feature type="compositionally biased region" description="Polar residues" evidence="1">
    <location>
        <begin position="284"/>
        <end position="298"/>
    </location>
</feature>
<protein>
    <submittedName>
        <fullName evidence="2">Uncharacterized protein</fullName>
    </submittedName>
</protein>
<feature type="region of interest" description="Disordered" evidence="1">
    <location>
        <begin position="138"/>
        <end position="174"/>
    </location>
</feature>
<evidence type="ECO:0000313" key="3">
    <source>
        <dbReference type="Proteomes" id="UP001172673"/>
    </source>
</evidence>
<evidence type="ECO:0000256" key="1">
    <source>
        <dbReference type="SAM" id="MobiDB-lite"/>
    </source>
</evidence>
<dbReference type="EMBL" id="JAPDRK010000008">
    <property type="protein sequence ID" value="KAJ9609922.1"/>
    <property type="molecule type" value="Genomic_DNA"/>
</dbReference>
<comment type="caution">
    <text evidence="2">The sequence shown here is derived from an EMBL/GenBank/DDBJ whole genome shotgun (WGS) entry which is preliminary data.</text>
</comment>
<sequence length="699" mass="79155">MDPKVKEGLCECGFKTLSPQGPFCPKCAGELFTRTVNNRPTPGTATNPNVDGWLDNLSSRLSEVDVDEQRAAARTNRNTPVLGTAFPPGTTHVRVMEGHEEMWYAKSDHPNKVNRGYGHANEAVMNNRDATNTYTEAASPIANHNPPRHEVDHRGRQRGRAASPVKSEESAPPMWRVEAFGQMLIGQLERSRSPRKDDARLGSQRVRSRGGGRRLISPIRSQSRPPLQDLTRASKLPSQRRQGYANHRRSATMLPGHVLASKSVPEGGFRRHRPVHSQDRHFHASSNPQQDISVTPTEVETRPLHNGQSVKPDSTALPEPNLRRPQMDEPPLDVGEQVQQLLDEAKAHVEERSAQHKTNTPQDDGHAQIAVDEGRLPQGVAVSRQVETQEELPVTATNEQLEEAQQKHQVPPTAPLPQGHTLSYGMQIKGEHVWCLLCHKSGHFMQATCPRQTMRQAVPKTERDWSPYYKRTDVAGVQQPRTVNQMINIAFRLGRVFDKFNEFVVDRDAYLLEIAEYLKSRISTPSYETWLKCLNTCTITAHTFMCSLARMLSDFQYHVVFKALFFAAKAGNVVAANVHKRRITDFSRREQEELVHSTDASHRRIDTRWDSYIKSLEVLNSARDKYIKCHNDAVEKVVAVLGRNREIQQSRKIRRGYVDLYMTMLDPGKQAKLNIMSPSDFPLPEIQRMRDDFRALGDR</sequence>
<dbReference type="AlphaFoldDB" id="A0AA38XAJ9"/>
<name>A0AA38XAJ9_9EURO</name>
<accession>A0AA38XAJ9</accession>
<reference evidence="2" key="1">
    <citation type="submission" date="2022-10" db="EMBL/GenBank/DDBJ databases">
        <title>Culturing micro-colonial fungi from biological soil crusts in the Mojave desert and describing Neophaeococcomyces mojavensis, and introducing the new genera and species Taxawa tesnikishii.</title>
        <authorList>
            <person name="Kurbessoian T."/>
            <person name="Stajich J.E."/>
        </authorList>
    </citation>
    <scope>NUCLEOTIDE SEQUENCE</scope>
    <source>
        <strain evidence="2">TK_41</strain>
    </source>
</reference>